<dbReference type="RefSeq" id="WP_257766598.1">
    <property type="nucleotide sequence ID" value="NZ_CP102480.1"/>
</dbReference>
<sequence length="74" mass="8222">MGVEITDRIEAEGEDGTLYVVLELTTMIGGRSLDQRGGALKGSYRYVLEDGELVNRLDDGRFQVFQTDEVLTPI</sequence>
<dbReference type="EMBL" id="CP102480">
    <property type="protein sequence ID" value="UUX48090.1"/>
    <property type="molecule type" value="Genomic_DNA"/>
</dbReference>
<proteinExistence type="predicted"/>
<dbReference type="KEGG" id="naci:NUH88_11750"/>
<name>A0A9J7AMA3_9PROT</name>
<keyword evidence="2" id="KW-1185">Reference proteome</keyword>
<organism evidence="1 2">
    <name type="scientific">Nisaea acidiphila</name>
    <dbReference type="NCBI Taxonomy" id="1862145"/>
    <lineage>
        <taxon>Bacteria</taxon>
        <taxon>Pseudomonadati</taxon>
        <taxon>Pseudomonadota</taxon>
        <taxon>Alphaproteobacteria</taxon>
        <taxon>Rhodospirillales</taxon>
        <taxon>Thalassobaculaceae</taxon>
        <taxon>Nisaea</taxon>
    </lineage>
</organism>
<protein>
    <submittedName>
        <fullName evidence="1">Uncharacterized protein</fullName>
    </submittedName>
</protein>
<evidence type="ECO:0000313" key="2">
    <source>
        <dbReference type="Proteomes" id="UP001060336"/>
    </source>
</evidence>
<gene>
    <name evidence="1" type="ORF">NUH88_11750</name>
</gene>
<evidence type="ECO:0000313" key="1">
    <source>
        <dbReference type="EMBL" id="UUX48090.1"/>
    </source>
</evidence>
<accession>A0A9J7AMA3</accession>
<reference evidence="1" key="1">
    <citation type="submission" date="2022-08" db="EMBL/GenBank/DDBJ databases">
        <title>Nisaea acidiphila sp. nov., isolated from a marine algal debris and emended description of the genus Nisaea Urios et al. 2008.</title>
        <authorList>
            <person name="Kwon K."/>
        </authorList>
    </citation>
    <scope>NUCLEOTIDE SEQUENCE</scope>
    <source>
        <strain evidence="1">MEBiC11861</strain>
    </source>
</reference>
<dbReference type="AlphaFoldDB" id="A0A9J7AMA3"/>
<dbReference type="Proteomes" id="UP001060336">
    <property type="component" value="Chromosome"/>
</dbReference>